<feature type="transmembrane region" description="Helical" evidence="1">
    <location>
        <begin position="33"/>
        <end position="53"/>
    </location>
</feature>
<proteinExistence type="predicted"/>
<reference evidence="3 5" key="4">
    <citation type="journal article" date="2009" name="BMC Genomics">
        <title>Comparative genomics of the emerging human pathogen Photorhabdus asymbiotica with the insect pathogen Photorhabdus luminescens.</title>
        <authorList>
            <person name="Wilkinson P."/>
            <person name="Waterfield N.R."/>
            <person name="Crossman L."/>
            <person name="Corton C."/>
            <person name="Sanchez-Contreras M."/>
            <person name="Vlisidou I."/>
            <person name="Barron A."/>
            <person name="Bignell A."/>
            <person name="Clark L."/>
            <person name="Ormond D."/>
            <person name="Mayho M."/>
            <person name="Bason N."/>
            <person name="Smith F."/>
            <person name="Simmonds M."/>
            <person name="Churcher C."/>
            <person name="Harris D."/>
            <person name="Thompson N.R."/>
            <person name="Quail M."/>
            <person name="Parkhill J."/>
            <person name="ffrench-Constant R.H."/>
        </authorList>
    </citation>
    <scope>NUCLEOTIDE SEQUENCE [LARGE SCALE GENOMIC DNA]</scope>
    <source>
        <strain evidence="5">ATCC 43949 / 3105-77</strain>
        <strain evidence="3">ATCC43949</strain>
    </source>
</reference>
<dbReference type="GO" id="GO:0016539">
    <property type="term" value="P:intein-mediated protein splicing"/>
    <property type="evidence" value="ECO:0007669"/>
    <property type="project" value="InterPro"/>
</dbReference>
<protein>
    <recommendedName>
        <fullName evidence="2">Hint domain-containing protein</fullName>
    </recommendedName>
</protein>
<dbReference type="SMART" id="SM00306">
    <property type="entry name" value="HintN"/>
    <property type="match status" value="1"/>
</dbReference>
<sequence length="624" mass="69008">MKGILIYHGHHTKHVLFMAYKASIISWNKIMTLYNRILIFFILMFAPIISSFADTEIKLSDEESQAISQLLEKIEPNKPTVIDLTKSENEKGYIALLHSHGITKQKHPDIFEDIELMKANQKTMFRRGELLEIKSSNAEPEDYFGQPTILISDGSKSISAEVLGSLYFPGSNILNSNTIKTDVSTISLQGGVTIYGTDQNSGKLKNLANSPFKQEKNKETRDFLAQTKEYDIVKLEKFGNIKPVAVFQGKRNGIPITPGPVVIQSNTLTDPGDIAQYFQPHKMNNTAPTHVKNLSTKPVIVCLNRANPEPGAPSECDYGPTSPGKPNDQSTIKLEIIGDVTFKNPIAIDEKGKPTEFQGMKPHANLTLIGLDTGGACKLAKNINEDTFWKHTEVSNDPAKGNNTKLSWDFSKNTGYADFGPICWKNNERYVLDLQVTVPTIQGDTPFSSQFTYTNNPGHVKNESQFIYPPIQIQYGCIAEGTLIDMADGSKWKVENIRPGDKVLTKQGGILQVKSRIVGHDTEFIDLIYNNGEQISLTPTHPVSTSQGIVKAEDLKVGDTIHTLDGQITLTSVKQRKSEPSNVYNFVLEKTDSQSELLPEDAVLSAGGILVGDNNLQRKVSISN</sequence>
<reference evidence="4" key="1">
    <citation type="journal article" date="2008" name="Proc. Natl. Acad. Sci. U.S.A.">
        <title>Rapid virulence annotation (RVA): identification of virulence factors using a bacterial genome library and multiple invertebrate hosts.</title>
        <authorList>
            <person name="Waterfield N.R."/>
            <person name="Sanchez-Contreras M."/>
            <person name="Eleftherianos I."/>
            <person name="Dowling A."/>
            <person name="Wilkinson P."/>
            <person name="Parkhill J."/>
            <person name="Thomson N."/>
            <person name="Reynolds S.E."/>
            <person name="Bode H.B."/>
            <person name="Dorus S."/>
            <person name="Ffrench-Constant R.H."/>
        </authorList>
    </citation>
    <scope>NUCLEOTIDE SEQUENCE</scope>
    <source>
        <strain evidence="4">ATCC 43949</strain>
    </source>
</reference>
<dbReference type="InterPro" id="IPR006141">
    <property type="entry name" value="Intein_N"/>
</dbReference>
<dbReference type="KEGG" id="pay:PAU_02969"/>
<dbReference type="Proteomes" id="UP000002747">
    <property type="component" value="Chromosome"/>
</dbReference>
<reference evidence="4" key="3">
    <citation type="submission" date="2008-09" db="EMBL/GenBank/DDBJ databases">
        <authorList>
            <person name="Thomson N.R."/>
        </authorList>
    </citation>
    <scope>NUCLEOTIDE SEQUENCE</scope>
    <source>
        <strain evidence="4">ATCC 43949</strain>
    </source>
</reference>
<evidence type="ECO:0000256" key="1">
    <source>
        <dbReference type="SAM" id="Phobius"/>
    </source>
</evidence>
<evidence type="ECO:0000313" key="5">
    <source>
        <dbReference type="Proteomes" id="UP000002747"/>
    </source>
</evidence>
<accession>B6VN75</accession>
<dbReference type="eggNOG" id="COG1372">
    <property type="taxonomic scope" value="Bacteria"/>
</dbReference>
<name>B6VN75_PHOAA</name>
<dbReference type="Gene3D" id="2.170.16.10">
    <property type="entry name" value="Hedgehog/Intein (Hint) domain"/>
    <property type="match status" value="1"/>
</dbReference>
<feature type="domain" description="Hint" evidence="2">
    <location>
        <begin position="475"/>
        <end position="565"/>
    </location>
</feature>
<organism evidence="4">
    <name type="scientific">Photorhabdus asymbiotica subsp. asymbiotica (strain ATCC 43949 / 3105-77)</name>
    <name type="common">Xenorhabdus luminescens (strain 2)</name>
    <dbReference type="NCBI Taxonomy" id="553480"/>
    <lineage>
        <taxon>Bacteria</taxon>
        <taxon>Pseudomonadati</taxon>
        <taxon>Pseudomonadota</taxon>
        <taxon>Gammaproteobacteria</taxon>
        <taxon>Enterobacterales</taxon>
        <taxon>Morganellaceae</taxon>
        <taxon>Photorhabdus</taxon>
    </lineage>
</organism>
<dbReference type="PROSITE" id="PS50817">
    <property type="entry name" value="INTEIN_N_TER"/>
    <property type="match status" value="1"/>
</dbReference>
<dbReference type="Pfam" id="PF07591">
    <property type="entry name" value="PT-HINT"/>
    <property type="match status" value="1"/>
</dbReference>
<dbReference type="InterPro" id="IPR036844">
    <property type="entry name" value="Hint_dom_sf"/>
</dbReference>
<evidence type="ECO:0000313" key="3">
    <source>
        <dbReference type="EMBL" id="CAQ85057.1"/>
    </source>
</evidence>
<dbReference type="CDD" id="cd00081">
    <property type="entry name" value="Hint"/>
    <property type="match status" value="1"/>
</dbReference>
<gene>
    <name evidence="3" type="ordered locus">PAU_02969</name>
    <name evidence="4" type="ORF">PA-RVA15-17-1036</name>
</gene>
<dbReference type="InterPro" id="IPR003587">
    <property type="entry name" value="Hint_dom_N"/>
</dbReference>
<dbReference type="SUPFAM" id="SSF51294">
    <property type="entry name" value="Hedgehog/intein (Hint) domain"/>
    <property type="match status" value="1"/>
</dbReference>
<evidence type="ECO:0000259" key="2">
    <source>
        <dbReference type="SMART" id="SM00306"/>
    </source>
</evidence>
<reference evidence="3" key="2">
    <citation type="submission" date="2008-05" db="EMBL/GenBank/DDBJ databases">
        <authorList>
            <person name="Crossman L.C."/>
        </authorList>
    </citation>
    <scope>NUCLEOTIDE SEQUENCE</scope>
    <source>
        <strain evidence="3">ATCC43949</strain>
    </source>
</reference>
<evidence type="ECO:0000313" key="4">
    <source>
        <dbReference type="EMBL" id="CAR67605.1"/>
    </source>
</evidence>
<keyword evidence="1" id="KW-1133">Transmembrane helix</keyword>
<accession>C7BS27</accession>
<keyword evidence="1" id="KW-0812">Transmembrane</keyword>
<keyword evidence="1" id="KW-0472">Membrane</keyword>
<dbReference type="EMBL" id="FM211057">
    <property type="protein sequence ID" value="CAR67605.1"/>
    <property type="molecule type" value="Genomic_DNA"/>
</dbReference>
<dbReference type="AlphaFoldDB" id="B6VN75"/>
<dbReference type="STRING" id="291112.PAU_02969"/>
<dbReference type="EMBL" id="FM162591">
    <property type="protein sequence ID" value="CAQ85057.1"/>
    <property type="molecule type" value="Genomic_DNA"/>
</dbReference>